<evidence type="ECO:0000256" key="1">
    <source>
        <dbReference type="SAM" id="SignalP"/>
    </source>
</evidence>
<name>A0ABT6NZ48_9BACT</name>
<sequence>MKPSLQDRRNQAKTARRGSLAALVMGLASTMGCGAAPEQPHLEARTREQTPIAVCTQKLSPLRGGRGKAVVRTLEPDQWAEIAFPGFNADKGLNPTDVDCTGHYAFANESLRGGISEKGWPRKLDVEEVDVRSGPNGLRTLWYRVLKFENGDEGGPILLARAVDDRAEIYAIGSFRGPAKSQITPVRLGDDNLVVAEAKRCPDPDDCRKQAHMFLARRGRLIEAAKVDIERVQVLPSVTERGLYARYQLRTDVSYKPNGIQLLEQVKVSIIHYEDPNRDSDRALRKVEFSRFLKVERDALFSSNDPLWERVVGQD</sequence>
<dbReference type="Proteomes" id="UP001160301">
    <property type="component" value="Unassembled WGS sequence"/>
</dbReference>
<comment type="caution">
    <text evidence="2">The sequence shown here is derived from an EMBL/GenBank/DDBJ whole genome shotgun (WGS) entry which is preliminary data.</text>
</comment>
<feature type="signal peptide" evidence="1">
    <location>
        <begin position="1"/>
        <end position="35"/>
    </location>
</feature>
<feature type="chain" id="PRO_5047058479" description="Lipoprotein" evidence="1">
    <location>
        <begin position="36"/>
        <end position="315"/>
    </location>
</feature>
<protein>
    <recommendedName>
        <fullName evidence="4">Lipoprotein</fullName>
    </recommendedName>
</protein>
<accession>A0ABT6NZ48</accession>
<evidence type="ECO:0000313" key="2">
    <source>
        <dbReference type="EMBL" id="MDI1433598.1"/>
    </source>
</evidence>
<dbReference type="EMBL" id="JARZHI010000031">
    <property type="protein sequence ID" value="MDI1433598.1"/>
    <property type="molecule type" value="Genomic_DNA"/>
</dbReference>
<evidence type="ECO:0000313" key="3">
    <source>
        <dbReference type="Proteomes" id="UP001160301"/>
    </source>
</evidence>
<proteinExistence type="predicted"/>
<dbReference type="RefSeq" id="WP_284721065.1">
    <property type="nucleotide sequence ID" value="NZ_JARZHI010000031.1"/>
</dbReference>
<keyword evidence="1" id="KW-0732">Signal</keyword>
<gene>
    <name evidence="2" type="ORF">QHF89_29135</name>
</gene>
<keyword evidence="3" id="KW-1185">Reference proteome</keyword>
<reference evidence="2 3" key="1">
    <citation type="submission" date="2023-04" db="EMBL/GenBank/DDBJ databases">
        <title>The genome sequence of Polyangium sorediatum DSM14670.</title>
        <authorList>
            <person name="Zhang X."/>
        </authorList>
    </citation>
    <scope>NUCLEOTIDE SEQUENCE [LARGE SCALE GENOMIC DNA]</scope>
    <source>
        <strain evidence="2 3">DSM 14670</strain>
    </source>
</reference>
<organism evidence="2 3">
    <name type="scientific">Polyangium sorediatum</name>
    <dbReference type="NCBI Taxonomy" id="889274"/>
    <lineage>
        <taxon>Bacteria</taxon>
        <taxon>Pseudomonadati</taxon>
        <taxon>Myxococcota</taxon>
        <taxon>Polyangia</taxon>
        <taxon>Polyangiales</taxon>
        <taxon>Polyangiaceae</taxon>
        <taxon>Polyangium</taxon>
    </lineage>
</organism>
<dbReference type="PROSITE" id="PS51257">
    <property type="entry name" value="PROKAR_LIPOPROTEIN"/>
    <property type="match status" value="1"/>
</dbReference>
<evidence type="ECO:0008006" key="4">
    <source>
        <dbReference type="Google" id="ProtNLM"/>
    </source>
</evidence>